<dbReference type="Proteomes" id="UP000323824">
    <property type="component" value="Chromosome"/>
</dbReference>
<reference evidence="2 3" key="2">
    <citation type="submission" date="2019-09" db="EMBL/GenBank/DDBJ databases">
        <title>Complete Genome Sequence and Methylome Analysis of free living Spirochaetas.</title>
        <authorList>
            <person name="Leshcheva N."/>
            <person name="Mikheeva N."/>
        </authorList>
    </citation>
    <scope>NUCLEOTIDE SEQUENCE [LARGE SCALE GENOMIC DNA]</scope>
    <source>
        <strain evidence="2 3">P</strain>
    </source>
</reference>
<feature type="signal peptide" evidence="1">
    <location>
        <begin position="1"/>
        <end position="20"/>
    </location>
</feature>
<evidence type="ECO:0000313" key="3">
    <source>
        <dbReference type="Proteomes" id="UP000323824"/>
    </source>
</evidence>
<dbReference type="EMBL" id="CP035807">
    <property type="protein sequence ID" value="QEN04206.1"/>
    <property type="molecule type" value="Genomic_DNA"/>
</dbReference>
<organism evidence="2 3">
    <name type="scientific">Thiospirochaeta perfilievii</name>
    <dbReference type="NCBI Taxonomy" id="252967"/>
    <lineage>
        <taxon>Bacteria</taxon>
        <taxon>Pseudomonadati</taxon>
        <taxon>Spirochaetota</taxon>
        <taxon>Spirochaetia</taxon>
        <taxon>Spirochaetales</taxon>
        <taxon>Spirochaetaceae</taxon>
        <taxon>Thiospirochaeta</taxon>
    </lineage>
</organism>
<dbReference type="KEGG" id="sper:EW093_05630"/>
<evidence type="ECO:0000256" key="1">
    <source>
        <dbReference type="SAM" id="SignalP"/>
    </source>
</evidence>
<sequence length="343" mass="40069">MNKFLVSLLLLLLSVSFLYSNGIAETEQYPVQFSDEDSSPELLVNRNGDMHLFYIAGLELVQEVKKDKSDNFVIVNHNLFDNEKIDKIESLNLSRNSSSLLVFTKDGLNNSVYLLRFFDENLEKIKLVDNAVGESIEDFRIIENTRTDYLIAYKVNEVLYLKSYNDNEDINIVVSNDVSHYKIDLLLLKDKFIYHGFIIKNDLSINYFTFNNIELSFLLLDDNVFSENLHVTLMSNPLNQNRILISKKYGYEIYQIDDLLTNYKSDFVKNIYDSYSIYFEDDLIKSFSYKDLDGVLYIDESNIVEDVRKYLVLQDTVYYITKDNLFYKYCVLDGKVSVIFLGS</sequence>
<evidence type="ECO:0000313" key="2">
    <source>
        <dbReference type="EMBL" id="QEN04206.1"/>
    </source>
</evidence>
<reference evidence="2 3" key="1">
    <citation type="submission" date="2019-02" db="EMBL/GenBank/DDBJ databases">
        <authorList>
            <person name="Fomenkov A."/>
            <person name="Dubinina G."/>
            <person name="Grabovich M."/>
            <person name="Vincze T."/>
            <person name="Roberts R.J."/>
        </authorList>
    </citation>
    <scope>NUCLEOTIDE SEQUENCE [LARGE SCALE GENOMIC DNA]</scope>
    <source>
        <strain evidence="2 3">P</strain>
    </source>
</reference>
<dbReference type="RefSeq" id="WP_149567454.1">
    <property type="nucleotide sequence ID" value="NZ_CP035807.1"/>
</dbReference>
<dbReference type="AlphaFoldDB" id="A0A5C1QBV1"/>
<feature type="chain" id="PRO_5022728284" evidence="1">
    <location>
        <begin position="21"/>
        <end position="343"/>
    </location>
</feature>
<name>A0A5C1QBV1_9SPIO</name>
<protein>
    <submittedName>
        <fullName evidence="2">Uncharacterized protein</fullName>
    </submittedName>
</protein>
<keyword evidence="1" id="KW-0732">Signal</keyword>
<gene>
    <name evidence="2" type="ORF">EW093_05630</name>
</gene>
<proteinExistence type="predicted"/>
<keyword evidence="3" id="KW-1185">Reference proteome</keyword>
<accession>A0A5C1QBV1</accession>